<feature type="domain" description="Galactosyltransferase N-terminal" evidence="12">
    <location>
        <begin position="32"/>
        <end position="135"/>
    </location>
</feature>
<evidence type="ECO:0000256" key="2">
    <source>
        <dbReference type="ARBA" id="ARBA00004922"/>
    </source>
</evidence>
<evidence type="ECO:0000256" key="4">
    <source>
        <dbReference type="ARBA" id="ARBA00022676"/>
    </source>
</evidence>
<keyword evidence="14" id="KW-1185">Reference proteome</keyword>
<dbReference type="GO" id="GO:0005975">
    <property type="term" value="P:carbohydrate metabolic process"/>
    <property type="evidence" value="ECO:0007669"/>
    <property type="project" value="InterPro"/>
</dbReference>
<gene>
    <name evidence="13" type="ORF">ASIM_LOCUS13674</name>
</gene>
<keyword evidence="9" id="KW-0472">Membrane</keyword>
<dbReference type="PRINTS" id="PR02050">
    <property type="entry name" value="B14GALTRFASE"/>
</dbReference>
<evidence type="ECO:0000256" key="6">
    <source>
        <dbReference type="ARBA" id="ARBA00022692"/>
    </source>
</evidence>
<feature type="domain" description="Galactosyltransferase C-terminal" evidence="11">
    <location>
        <begin position="142"/>
        <end position="202"/>
    </location>
</feature>
<dbReference type="GO" id="GO:0016020">
    <property type="term" value="C:membrane"/>
    <property type="evidence" value="ECO:0007669"/>
    <property type="project" value="UniProtKB-SubCell"/>
</dbReference>
<dbReference type="EMBL" id="UYRR01031467">
    <property type="protein sequence ID" value="VDK50333.1"/>
    <property type="molecule type" value="Genomic_DNA"/>
</dbReference>
<keyword evidence="5" id="KW-0808">Transferase</keyword>
<comment type="pathway">
    <text evidence="2">Protein modification; protein glycosylation.</text>
</comment>
<reference evidence="15" key="1">
    <citation type="submission" date="2017-02" db="UniProtKB">
        <authorList>
            <consortium name="WormBaseParasite"/>
        </authorList>
    </citation>
    <scope>IDENTIFICATION</scope>
</reference>
<dbReference type="PANTHER" id="PTHR19300">
    <property type="entry name" value="BETA-1,4-GALACTOSYLTRANSFERASE"/>
    <property type="match status" value="1"/>
</dbReference>
<dbReference type="InterPro" id="IPR027995">
    <property type="entry name" value="Galactosyl_T_N"/>
</dbReference>
<keyword evidence="8" id="KW-1133">Transmembrane helix</keyword>
<comment type="similarity">
    <text evidence="3">Belongs to the glycosyltransferase 7 family.</text>
</comment>
<dbReference type="UniPathway" id="UPA00378"/>
<keyword evidence="4" id="KW-0328">Glycosyltransferase</keyword>
<evidence type="ECO:0000313" key="14">
    <source>
        <dbReference type="Proteomes" id="UP000267096"/>
    </source>
</evidence>
<proteinExistence type="inferred from homology"/>
<dbReference type="OrthoDB" id="10038994at2759"/>
<dbReference type="InterPro" id="IPR003859">
    <property type="entry name" value="Galactosyl_T"/>
</dbReference>
<dbReference type="AlphaFoldDB" id="A0A0M3K0B5"/>
<dbReference type="PANTHER" id="PTHR19300:SF57">
    <property type="entry name" value="BETA-1,4-N-ACETYLGALACTOSAMINYLTRANSFERASE"/>
    <property type="match status" value="1"/>
</dbReference>
<dbReference type="SUPFAM" id="SSF53448">
    <property type="entry name" value="Nucleotide-diphospho-sugar transferases"/>
    <property type="match status" value="1"/>
</dbReference>
<evidence type="ECO:0000256" key="7">
    <source>
        <dbReference type="ARBA" id="ARBA00022968"/>
    </source>
</evidence>
<protein>
    <submittedName>
        <fullName evidence="15">Putative beta-1,4-galactosyltransferase (inferred by orthology to a S. mansoni protein)</fullName>
    </submittedName>
</protein>
<accession>A0A0M3K0B5</accession>
<evidence type="ECO:0000259" key="11">
    <source>
        <dbReference type="Pfam" id="PF02709"/>
    </source>
</evidence>
<dbReference type="GO" id="GO:0008378">
    <property type="term" value="F:galactosyltransferase activity"/>
    <property type="evidence" value="ECO:0007669"/>
    <property type="project" value="TreeGrafter"/>
</dbReference>
<dbReference type="WBParaSite" id="ASIM_0001424601-mRNA-1">
    <property type="protein sequence ID" value="ASIM_0001424601-mRNA-1"/>
    <property type="gene ID" value="ASIM_0001424601"/>
</dbReference>
<dbReference type="InterPro" id="IPR029044">
    <property type="entry name" value="Nucleotide-diphossugar_trans"/>
</dbReference>
<evidence type="ECO:0000256" key="10">
    <source>
        <dbReference type="ARBA" id="ARBA00023180"/>
    </source>
</evidence>
<keyword evidence="6" id="KW-0812">Transmembrane</keyword>
<dbReference type="InterPro" id="IPR027791">
    <property type="entry name" value="Galactosyl_T_C"/>
</dbReference>
<evidence type="ECO:0000256" key="1">
    <source>
        <dbReference type="ARBA" id="ARBA00004606"/>
    </source>
</evidence>
<keyword evidence="7" id="KW-0735">Signal-anchor</keyword>
<evidence type="ECO:0000313" key="15">
    <source>
        <dbReference type="WBParaSite" id="ASIM_0001424601-mRNA-1"/>
    </source>
</evidence>
<dbReference type="Pfam" id="PF02709">
    <property type="entry name" value="Glyco_transf_7C"/>
    <property type="match status" value="1"/>
</dbReference>
<evidence type="ECO:0000256" key="9">
    <source>
        <dbReference type="ARBA" id="ARBA00023136"/>
    </source>
</evidence>
<name>A0A0M3K0B5_ANISI</name>
<evidence type="ECO:0000313" key="13">
    <source>
        <dbReference type="EMBL" id="VDK50333.1"/>
    </source>
</evidence>
<dbReference type="Pfam" id="PF13733">
    <property type="entry name" value="Glyco_transf_7N"/>
    <property type="match status" value="1"/>
</dbReference>
<comment type="subcellular location">
    <subcellularLocation>
        <location evidence="1">Membrane</location>
        <topology evidence="1">Single-pass type II membrane protein</topology>
    </subcellularLocation>
</comment>
<dbReference type="GO" id="GO:0005794">
    <property type="term" value="C:Golgi apparatus"/>
    <property type="evidence" value="ECO:0007669"/>
    <property type="project" value="TreeGrafter"/>
</dbReference>
<evidence type="ECO:0000256" key="3">
    <source>
        <dbReference type="ARBA" id="ARBA00005735"/>
    </source>
</evidence>
<evidence type="ECO:0000259" key="12">
    <source>
        <dbReference type="Pfam" id="PF13733"/>
    </source>
</evidence>
<evidence type="ECO:0000256" key="5">
    <source>
        <dbReference type="ARBA" id="ARBA00022679"/>
    </source>
</evidence>
<dbReference type="Proteomes" id="UP000267096">
    <property type="component" value="Unassembled WGS sequence"/>
</dbReference>
<organism evidence="15">
    <name type="scientific">Anisakis simplex</name>
    <name type="common">Herring worm</name>
    <dbReference type="NCBI Taxonomy" id="6269"/>
    <lineage>
        <taxon>Eukaryota</taxon>
        <taxon>Metazoa</taxon>
        <taxon>Ecdysozoa</taxon>
        <taxon>Nematoda</taxon>
        <taxon>Chromadorea</taxon>
        <taxon>Rhabditida</taxon>
        <taxon>Spirurina</taxon>
        <taxon>Ascaridomorpha</taxon>
        <taxon>Ascaridoidea</taxon>
        <taxon>Anisakidae</taxon>
        <taxon>Anisakis</taxon>
        <taxon>Anisakis simplex complex</taxon>
    </lineage>
</organism>
<reference evidence="13 14" key="2">
    <citation type="submission" date="2018-11" db="EMBL/GenBank/DDBJ databases">
        <authorList>
            <consortium name="Pathogen Informatics"/>
        </authorList>
    </citation>
    <scope>NUCLEOTIDE SEQUENCE [LARGE SCALE GENOMIC DNA]</scope>
</reference>
<sequence length="288" mass="32720">MAITLPSCSSKLLSMLNGTDSYELLSAVDESVTAMCGIHVPQDCDPDEKIAILIPYRNRYSQLQILLSYLLEFLSKFRTRFAIFIIEPTDGQVFNRGKLFNIGYNLANTIEDWDCFFFHDVDLLPTNRQLPYRCPRNGTVQHWSSAIDKDGFKLPYGGYIGGVSAMNTEDFLMINGYPNEFWGWGGEDDCFGYRLAFTLGELFLIPFSFAWIVDESSSMSNVIDKVVRCGFDEKLPAEDMHYSVHGSKLEVVRAPNSTYTMLRHGSNEKGNEKNPFVFKILADVEKQL</sequence>
<keyword evidence="10" id="KW-0325">Glycoprotein</keyword>
<evidence type="ECO:0000256" key="8">
    <source>
        <dbReference type="ARBA" id="ARBA00022989"/>
    </source>
</evidence>
<dbReference type="Gene3D" id="3.90.550.10">
    <property type="entry name" value="Spore Coat Polysaccharide Biosynthesis Protein SpsA, Chain A"/>
    <property type="match status" value="1"/>
</dbReference>